<dbReference type="Pfam" id="PF14013">
    <property type="entry name" value="MT0933_antitox"/>
    <property type="match status" value="1"/>
</dbReference>
<organism evidence="2 3">
    <name type="scientific">Janibacter alittae</name>
    <dbReference type="NCBI Taxonomy" id="3115209"/>
    <lineage>
        <taxon>Bacteria</taxon>
        <taxon>Bacillati</taxon>
        <taxon>Actinomycetota</taxon>
        <taxon>Actinomycetes</taxon>
        <taxon>Micrococcales</taxon>
        <taxon>Intrasporangiaceae</taxon>
        <taxon>Janibacter</taxon>
    </lineage>
</organism>
<accession>A0ABZ2ME15</accession>
<reference evidence="2 3" key="1">
    <citation type="submission" date="2024-02" db="EMBL/GenBank/DDBJ databases">
        <title>Janibacter sp. nov., isolated from gut of marine sandworm.</title>
        <authorList>
            <person name="Kim B."/>
            <person name="Jun M.O."/>
            <person name="Shin N.-R."/>
        </authorList>
    </citation>
    <scope>NUCLEOTIDE SEQUENCE [LARGE SCALE GENOMIC DNA]</scope>
    <source>
        <strain evidence="2 3">A1S7</strain>
    </source>
</reference>
<feature type="compositionally biased region" description="Basic and acidic residues" evidence="1">
    <location>
        <begin position="40"/>
        <end position="67"/>
    </location>
</feature>
<name>A0ABZ2ME15_9MICO</name>
<dbReference type="RefSeq" id="WP_338747970.1">
    <property type="nucleotide sequence ID" value="NZ_CP144913.1"/>
</dbReference>
<feature type="compositionally biased region" description="Pro residues" evidence="1">
    <location>
        <begin position="82"/>
        <end position="98"/>
    </location>
</feature>
<evidence type="ECO:0000313" key="3">
    <source>
        <dbReference type="Proteomes" id="UP001382727"/>
    </source>
</evidence>
<evidence type="ECO:0000256" key="1">
    <source>
        <dbReference type="SAM" id="MobiDB-lite"/>
    </source>
</evidence>
<evidence type="ECO:0000313" key="2">
    <source>
        <dbReference type="EMBL" id="WXB75258.1"/>
    </source>
</evidence>
<dbReference type="InterPro" id="IPR028037">
    <property type="entry name" value="Antitoxin_Rv0909/MT0933"/>
</dbReference>
<feature type="region of interest" description="Disordered" evidence="1">
    <location>
        <begin position="40"/>
        <end position="98"/>
    </location>
</feature>
<protein>
    <submittedName>
        <fullName evidence="2">Antitoxin</fullName>
    </submittedName>
</protein>
<proteinExistence type="predicted"/>
<keyword evidence="3" id="KW-1185">Reference proteome</keyword>
<gene>
    <name evidence="2" type="ORF">V1351_09845</name>
</gene>
<dbReference type="EMBL" id="CP144913">
    <property type="protein sequence ID" value="WXB75258.1"/>
    <property type="molecule type" value="Genomic_DNA"/>
</dbReference>
<dbReference type="Proteomes" id="UP001382727">
    <property type="component" value="Chromosome"/>
</dbReference>
<sequence length="98" mass="9726">MGFLDTLLGRSRQLKDKAGQYASEHGDTIGQGLDKAEEAANKATKGRFEGQLDKAKGAAKDGVDKLGEQGGSADPGPSGGAAPPPPSPSGPPPGGRSG</sequence>